<dbReference type="EC" id="3.4.19.12" evidence="3"/>
<feature type="compositionally biased region" description="Basic and acidic residues" evidence="11">
    <location>
        <begin position="480"/>
        <end position="489"/>
    </location>
</feature>
<evidence type="ECO:0000256" key="8">
    <source>
        <dbReference type="ARBA" id="ARBA00026136"/>
    </source>
</evidence>
<dbReference type="PANTHER" id="PTHR24006:SF702">
    <property type="entry name" value="UBIQUITIN CARBOXYL-TERMINAL HYDROLASE 47"/>
    <property type="match status" value="1"/>
</dbReference>
<feature type="compositionally biased region" description="Basic and acidic residues" evidence="11">
    <location>
        <begin position="148"/>
        <end position="157"/>
    </location>
</feature>
<dbReference type="InterPro" id="IPR018200">
    <property type="entry name" value="USP_CS"/>
</dbReference>
<dbReference type="GO" id="GO:0004843">
    <property type="term" value="F:cysteine-type deubiquitinase activity"/>
    <property type="evidence" value="ECO:0007669"/>
    <property type="project" value="UniProtKB-EC"/>
</dbReference>
<feature type="compositionally biased region" description="Pro residues" evidence="11">
    <location>
        <begin position="184"/>
        <end position="196"/>
    </location>
</feature>
<feature type="compositionally biased region" description="Low complexity" evidence="11">
    <location>
        <begin position="174"/>
        <end position="183"/>
    </location>
</feature>
<feature type="region of interest" description="Disordered" evidence="11">
    <location>
        <begin position="678"/>
        <end position="734"/>
    </location>
</feature>
<dbReference type="InterPro" id="IPR028889">
    <property type="entry name" value="USP"/>
</dbReference>
<dbReference type="GO" id="GO:0005829">
    <property type="term" value="C:cytosol"/>
    <property type="evidence" value="ECO:0007669"/>
    <property type="project" value="TreeGrafter"/>
</dbReference>
<comment type="similarity">
    <text evidence="2">Belongs to the peptidase C19 family.</text>
</comment>
<keyword evidence="7" id="KW-0788">Thiol protease</keyword>
<name>A0A9P0CEM7_BEMTA</name>
<dbReference type="EMBL" id="OU963867">
    <property type="protein sequence ID" value="CAH0774521.1"/>
    <property type="molecule type" value="Genomic_DNA"/>
</dbReference>
<proteinExistence type="inferred from homology"/>
<keyword evidence="4" id="KW-0645">Protease</keyword>
<feature type="region of interest" description="Disordered" evidence="11">
    <location>
        <begin position="90"/>
        <end position="120"/>
    </location>
</feature>
<evidence type="ECO:0000256" key="9">
    <source>
        <dbReference type="ARBA" id="ARBA00029910"/>
    </source>
</evidence>
<feature type="compositionally biased region" description="Polar residues" evidence="11">
    <location>
        <begin position="1113"/>
        <end position="1125"/>
    </location>
</feature>
<dbReference type="InterPro" id="IPR001394">
    <property type="entry name" value="Peptidase_C19_UCH"/>
</dbReference>
<dbReference type="GO" id="GO:0006508">
    <property type="term" value="P:proteolysis"/>
    <property type="evidence" value="ECO:0007669"/>
    <property type="project" value="UniProtKB-KW"/>
</dbReference>
<dbReference type="InterPro" id="IPR045578">
    <property type="entry name" value="USP47_C"/>
</dbReference>
<dbReference type="GO" id="GO:0005634">
    <property type="term" value="C:nucleus"/>
    <property type="evidence" value="ECO:0007669"/>
    <property type="project" value="TreeGrafter"/>
</dbReference>
<dbReference type="Pfam" id="PF19718">
    <property type="entry name" value="USP47_C"/>
    <property type="match status" value="1"/>
</dbReference>
<dbReference type="PANTHER" id="PTHR24006">
    <property type="entry name" value="UBIQUITIN CARBOXYL-TERMINAL HYDROLASE"/>
    <property type="match status" value="1"/>
</dbReference>
<dbReference type="KEGG" id="btab:109036498"/>
<feature type="compositionally biased region" description="Polar residues" evidence="11">
    <location>
        <begin position="211"/>
        <end position="230"/>
    </location>
</feature>
<organism evidence="13 14">
    <name type="scientific">Bemisia tabaci</name>
    <name type="common">Sweetpotato whitefly</name>
    <name type="synonym">Aleurodes tabaci</name>
    <dbReference type="NCBI Taxonomy" id="7038"/>
    <lineage>
        <taxon>Eukaryota</taxon>
        <taxon>Metazoa</taxon>
        <taxon>Ecdysozoa</taxon>
        <taxon>Arthropoda</taxon>
        <taxon>Hexapoda</taxon>
        <taxon>Insecta</taxon>
        <taxon>Pterygota</taxon>
        <taxon>Neoptera</taxon>
        <taxon>Paraneoptera</taxon>
        <taxon>Hemiptera</taxon>
        <taxon>Sternorrhyncha</taxon>
        <taxon>Aleyrodoidea</taxon>
        <taxon>Aleyrodidae</taxon>
        <taxon>Aleyrodinae</taxon>
        <taxon>Bemisia</taxon>
    </lineage>
</organism>
<feature type="region of interest" description="Disordered" evidence="11">
    <location>
        <begin position="1020"/>
        <end position="1042"/>
    </location>
</feature>
<dbReference type="PROSITE" id="PS50235">
    <property type="entry name" value="USP_3"/>
    <property type="match status" value="1"/>
</dbReference>
<dbReference type="InterPro" id="IPR038765">
    <property type="entry name" value="Papain-like_cys_pep_sf"/>
</dbReference>
<evidence type="ECO:0000313" key="13">
    <source>
        <dbReference type="EMBL" id="CAH0774521.1"/>
    </source>
</evidence>
<evidence type="ECO:0000256" key="1">
    <source>
        <dbReference type="ARBA" id="ARBA00000707"/>
    </source>
</evidence>
<feature type="compositionally biased region" description="Basic and acidic residues" evidence="11">
    <location>
        <begin position="678"/>
        <end position="692"/>
    </location>
</feature>
<dbReference type="PROSITE" id="PS00972">
    <property type="entry name" value="USP_1"/>
    <property type="match status" value="1"/>
</dbReference>
<gene>
    <name evidence="13" type="ORF">BEMITA_LOCUS10859</name>
</gene>
<reference evidence="13" key="1">
    <citation type="submission" date="2021-12" db="EMBL/GenBank/DDBJ databases">
        <authorList>
            <person name="King R."/>
        </authorList>
    </citation>
    <scope>NUCLEOTIDE SEQUENCE</scope>
</reference>
<evidence type="ECO:0000259" key="12">
    <source>
        <dbReference type="PROSITE" id="PS50235"/>
    </source>
</evidence>
<dbReference type="Pfam" id="PF00443">
    <property type="entry name" value="UCH"/>
    <property type="match status" value="1"/>
</dbReference>
<evidence type="ECO:0000256" key="5">
    <source>
        <dbReference type="ARBA" id="ARBA00022786"/>
    </source>
</evidence>
<feature type="region of interest" description="Disordered" evidence="11">
    <location>
        <begin position="1112"/>
        <end position="1151"/>
    </location>
</feature>
<feature type="region of interest" description="Disordered" evidence="11">
    <location>
        <begin position="480"/>
        <end position="503"/>
    </location>
</feature>
<dbReference type="GO" id="GO:0016579">
    <property type="term" value="P:protein deubiquitination"/>
    <property type="evidence" value="ECO:0007669"/>
    <property type="project" value="InterPro"/>
</dbReference>
<dbReference type="Gene3D" id="3.90.70.10">
    <property type="entry name" value="Cysteine proteinases"/>
    <property type="match status" value="1"/>
</dbReference>
<keyword evidence="5" id="KW-0833">Ubl conjugation pathway</keyword>
<keyword evidence="14" id="KW-1185">Reference proteome</keyword>
<dbReference type="InterPro" id="IPR050164">
    <property type="entry name" value="Peptidase_C19"/>
</dbReference>
<accession>A0A9P0CEM7</accession>
<feature type="compositionally biased region" description="Acidic residues" evidence="11">
    <location>
        <begin position="100"/>
        <end position="117"/>
    </location>
</feature>
<feature type="compositionally biased region" description="Polar residues" evidence="11">
    <location>
        <begin position="1142"/>
        <end position="1151"/>
    </location>
</feature>
<evidence type="ECO:0000256" key="6">
    <source>
        <dbReference type="ARBA" id="ARBA00022801"/>
    </source>
</evidence>
<evidence type="ECO:0000256" key="11">
    <source>
        <dbReference type="SAM" id="MobiDB-lite"/>
    </source>
</evidence>
<feature type="region of interest" description="Disordered" evidence="11">
    <location>
        <begin position="148"/>
        <end position="230"/>
    </location>
</feature>
<feature type="compositionally biased region" description="Basic and acidic residues" evidence="11">
    <location>
        <begin position="715"/>
        <end position="734"/>
    </location>
</feature>
<evidence type="ECO:0000256" key="4">
    <source>
        <dbReference type="ARBA" id="ARBA00022670"/>
    </source>
</evidence>
<sequence length="1575" mass="178075">MGMSSQGELCDRVQCSIKFNSEEIQLWVPQEKPVCDFVKQVLHQVRQEPGLYQITWICEPENKVLCSDASVSLQSLGITNRSSNHFLVSPVPAHPPSGLSEDDSEPLPEFNTGDDELALGASASPTNLAAPYLPPPRGLSLNLNQPEKMEEVERQLESDPLDIPAEDELGLGASASPTSTSSIPTPPPQPPSPPTPYFSSGDGKRDIKDGLSTTQRSWQVDNVPSTSTSRRTGYVGLVNQAMTCYLNSLLQALYMTPEFRNALYSWEFDGSASKQPETKSIPYQLQKLFLNLQTSSKSAVETTELTQSFGWDSSEAWQQHDIQELCRVMFDALEQKFKGTEQANLINKLYQGKMIDYVKCLECKREKQREDTFLDIPLPIRPFGATSAYSSIEEALRGFVKPETLDGNNQYFCESCAKKCDAHKGLKFTHFPYLLTFHLMRFDFDYKTMHRIKLNDRVTFPEILNLDHFFEDNSIGEKETLASGEKNDDNSTADSGSALDEDSCLPSVESTLATPSQEMDQDSDEGIEVGCTSNGLSKDVTGKYVYELFSIMIHSGSASGGHYYAYIKDFSSQKWFCFNDQSVSPLMPEDIEKTFGGGSRHAYYSGAYSSSTNAYMLMYRQIDKEKNAFAMTADEFPQHIKKLYERLEEKEKADPYAEMDYKFSMRCKVMEDGSRPEKFSYDAQRKERKENLTLEPSQTSPKVLEKRVRFKSRRKDSTSEDASRESDSEQWEDRIQKEQWAERMTKNEPFNIVFFYPKSNAEFSSRNPYSPDSWRADWTYEISACYSKLVDDVYQILKPEVPSLEKNQLLIYCKRGTKIDCLLEGKDDDTIASLLAKHGHSVRSLYHVTARTHNSKLNSVLCLPGNDKITVHKVDIDELEVSKGRFVYCAPTLSVEQFKNCLRSDFDVPEGIKFMVAVEIPKLKSTDLDRRSSSLHLEMTRLKFLVNDKATLKQEQVSSAMPVYVSFIFNGMSTRSVMERMLKAIDCDKNSVTVNFKLPDADPIILERLSIPCLEKEKKSTVNQKENKTVEETPPTKEFTKNTDPHRLRILTDTSFVPPKGDSCSLTIGGDSGGGVVDPGGHAVTACSGDAPNAKPICSVPNLENIEEEQIHFSDQSASEESSLTDSERTIIGDSPDDCPMSSASNSPDTSFQMSQDLIKHYQTSLSNIIDISPVNTQQTEPKEDFSDESSYIISSSDFPVTSYRCKCLSGKSQNGLKQMSVDKRMPFPTLLENLEPFVGVSSQYFKIYSSKKSYEIRDEFDFVRYYQTENSFVIKLEPHLKHGETKVKVFFLPAVILPTTEIPLVFDWILKKGEPVAEAKHAMLKELVRIKGFDIPPEKYSMYRLRKKSAELGRICLDIELWDEDIPLLKKNEQLILQELKEPEIKTNPDQMAVYIRRWDPLNQTQGEIIEIVLEEDATRTTLIDQISKVSGIPAEHIDVAKSHFLFPDSHFTYQTGDSKANDSSALGELRWNDTEEDLKESSLRIGGDGAVLLYIDKRDEGSSLHSSKVPLRCMRTSQYESDPLQRDMKYMLENLSNSQKIKCRNPVRKEKGLKIHLGSSPVNSNHLTGDMEE</sequence>
<comment type="catalytic activity">
    <reaction evidence="1">
        <text>Thiol-dependent hydrolysis of ester, thioester, amide, peptide and isopeptide bonds formed by the C-terminal Gly of ubiquitin (a 76-residue protein attached to proteins as an intracellular targeting signal).</text>
        <dbReference type="EC" id="3.4.19.12"/>
    </reaction>
</comment>
<dbReference type="CDD" id="cd02659">
    <property type="entry name" value="peptidase_C19C"/>
    <property type="match status" value="1"/>
</dbReference>
<dbReference type="PROSITE" id="PS00973">
    <property type="entry name" value="USP_2"/>
    <property type="match status" value="1"/>
</dbReference>
<dbReference type="Proteomes" id="UP001152759">
    <property type="component" value="Chromosome 6"/>
</dbReference>
<feature type="domain" description="USP" evidence="12">
    <location>
        <begin position="235"/>
        <end position="622"/>
    </location>
</feature>
<dbReference type="SUPFAM" id="SSF54001">
    <property type="entry name" value="Cysteine proteinases"/>
    <property type="match status" value="1"/>
</dbReference>
<protein>
    <recommendedName>
        <fullName evidence="8">Ubiquitin carboxyl-terminal hydrolase 47</fullName>
        <ecNumber evidence="3">3.4.19.12</ecNumber>
    </recommendedName>
    <alternativeName>
        <fullName evidence="9">Ubiquitin thioesterase 47</fullName>
    </alternativeName>
    <alternativeName>
        <fullName evidence="10">Ubiquitin-specific-processing protease 47</fullName>
    </alternativeName>
</protein>
<keyword evidence="6" id="KW-0378">Hydrolase</keyword>
<evidence type="ECO:0000256" key="2">
    <source>
        <dbReference type="ARBA" id="ARBA00009085"/>
    </source>
</evidence>
<evidence type="ECO:0000256" key="3">
    <source>
        <dbReference type="ARBA" id="ARBA00012759"/>
    </source>
</evidence>
<evidence type="ECO:0000256" key="10">
    <source>
        <dbReference type="ARBA" id="ARBA00032453"/>
    </source>
</evidence>
<evidence type="ECO:0000313" key="14">
    <source>
        <dbReference type="Proteomes" id="UP001152759"/>
    </source>
</evidence>
<evidence type="ECO:0000256" key="7">
    <source>
        <dbReference type="ARBA" id="ARBA00022807"/>
    </source>
</evidence>